<dbReference type="PANTHER" id="PTHR45840:SF2">
    <property type="entry name" value="PROTEIN RHOMBOID-RELATED"/>
    <property type="match status" value="1"/>
</dbReference>
<evidence type="ECO:0000313" key="10">
    <source>
        <dbReference type="WBParaSite" id="HDID_0000469901-mRNA-1"/>
    </source>
</evidence>
<dbReference type="Gene3D" id="1.20.1540.10">
    <property type="entry name" value="Rhomboid-like"/>
    <property type="match status" value="1"/>
</dbReference>
<protein>
    <submittedName>
        <fullName evidence="10">Rhomboid domain-containing protein</fullName>
    </submittedName>
</protein>
<reference evidence="10" key="1">
    <citation type="submission" date="2017-02" db="UniProtKB">
        <authorList>
            <consortium name="WormBaseParasite"/>
        </authorList>
    </citation>
    <scope>IDENTIFICATION</scope>
</reference>
<dbReference type="OrthoDB" id="418595at2759"/>
<feature type="transmembrane region" description="Helical" evidence="6">
    <location>
        <begin position="218"/>
        <end position="240"/>
    </location>
</feature>
<sequence length="482" mass="54731">MGAKEENFLPHLQAGLTVGSLTEEEYRQWVEHTFKPMFDPYEQIEGVPCRELLNRFQYNTYDLPRSRRNDLMLFLDANRDGRATYQEFYNALVHKRYIDLPLYQKIAIRAMLAANPGMRLAAAQTNAIKHLQILDSIGQAGEFGFEMASIPTATERLPNAITGYSGDRMSGGKFQLEPDGVWPTSRKHRCKRHLNNIALTIAEEEYIPQSYLNSLKILPPPIFCPLIVLIQIAVYLYYAVELNRRTEAEPENALTFMSGFPYFSPLFFDPRRRREVWRFFSYMLVHEGIFHIIFNSLITFIHGTLMEWVHGSWRIIVLYLSGVLAGSLAASVWDPTTVAVGASGGVFAVIGAYLGLAVVNWEELKHDHYALLTASTVRDQVVAFIASGISRIFAIFLFGCVDLGISFYERYGFPDAPLHVTFAPSIAGLIAGVLVGVPLLRELTEKPWYRIAFWACLSVSLTLFIFAVFWNIFWPGYPPQLV</sequence>
<dbReference type="STRING" id="6216.A0A0R3SID4"/>
<evidence type="ECO:0000256" key="4">
    <source>
        <dbReference type="ARBA" id="ARBA00022989"/>
    </source>
</evidence>
<dbReference type="InterPro" id="IPR051739">
    <property type="entry name" value="Rhomboid_IM_Serine_Proteases"/>
</dbReference>
<feature type="domain" description="Peptidase S54 rhomboid" evidence="7">
    <location>
        <begin position="274"/>
        <end position="441"/>
    </location>
</feature>
<comment type="subcellular location">
    <subcellularLocation>
        <location evidence="1">Membrane</location>
        <topology evidence="1">Multi-pass membrane protein</topology>
    </subcellularLocation>
</comment>
<evidence type="ECO:0000256" key="2">
    <source>
        <dbReference type="ARBA" id="ARBA00009045"/>
    </source>
</evidence>
<evidence type="ECO:0000313" key="9">
    <source>
        <dbReference type="Proteomes" id="UP000274504"/>
    </source>
</evidence>
<evidence type="ECO:0000256" key="3">
    <source>
        <dbReference type="ARBA" id="ARBA00022692"/>
    </source>
</evidence>
<name>A0A0R3SID4_HYMDI</name>
<evidence type="ECO:0000256" key="6">
    <source>
        <dbReference type="SAM" id="Phobius"/>
    </source>
</evidence>
<reference evidence="8 9" key="2">
    <citation type="submission" date="2018-11" db="EMBL/GenBank/DDBJ databases">
        <authorList>
            <consortium name="Pathogen Informatics"/>
        </authorList>
    </citation>
    <scope>NUCLEOTIDE SEQUENCE [LARGE SCALE GENOMIC DNA]</scope>
</reference>
<feature type="transmembrane region" description="Helical" evidence="6">
    <location>
        <begin position="452"/>
        <end position="473"/>
    </location>
</feature>
<feature type="transmembrane region" description="Helical" evidence="6">
    <location>
        <begin position="420"/>
        <end position="440"/>
    </location>
</feature>
<gene>
    <name evidence="8" type="ORF">HDID_LOCUS4697</name>
</gene>
<dbReference type="InterPro" id="IPR035952">
    <property type="entry name" value="Rhomboid-like_sf"/>
</dbReference>
<dbReference type="GO" id="GO:0016020">
    <property type="term" value="C:membrane"/>
    <property type="evidence" value="ECO:0007669"/>
    <property type="project" value="UniProtKB-SubCell"/>
</dbReference>
<dbReference type="WBParaSite" id="HDID_0000469901-mRNA-1">
    <property type="protein sequence ID" value="HDID_0000469901-mRNA-1"/>
    <property type="gene ID" value="HDID_0000469901"/>
</dbReference>
<dbReference type="AlphaFoldDB" id="A0A0R3SID4"/>
<dbReference type="EMBL" id="UYSG01001920">
    <property type="protein sequence ID" value="VDL53763.1"/>
    <property type="molecule type" value="Genomic_DNA"/>
</dbReference>
<dbReference type="Proteomes" id="UP000274504">
    <property type="component" value="Unassembled WGS sequence"/>
</dbReference>
<evidence type="ECO:0000313" key="8">
    <source>
        <dbReference type="EMBL" id="VDL53763.1"/>
    </source>
</evidence>
<dbReference type="Pfam" id="PF01694">
    <property type="entry name" value="Rhomboid"/>
    <property type="match status" value="1"/>
</dbReference>
<comment type="similarity">
    <text evidence="2">Belongs to the peptidase S54 family.</text>
</comment>
<feature type="transmembrane region" description="Helical" evidence="6">
    <location>
        <begin position="339"/>
        <end position="361"/>
    </location>
</feature>
<dbReference type="PANTHER" id="PTHR45840">
    <property type="entry name" value="RHOMBOID-RELATED PROTEIN"/>
    <property type="match status" value="1"/>
</dbReference>
<evidence type="ECO:0000256" key="1">
    <source>
        <dbReference type="ARBA" id="ARBA00004141"/>
    </source>
</evidence>
<keyword evidence="5 6" id="KW-0472">Membrane</keyword>
<dbReference type="SUPFAM" id="SSF144091">
    <property type="entry name" value="Rhomboid-like"/>
    <property type="match status" value="1"/>
</dbReference>
<feature type="transmembrane region" description="Helical" evidence="6">
    <location>
        <begin position="381"/>
        <end position="408"/>
    </location>
</feature>
<proteinExistence type="inferred from homology"/>
<evidence type="ECO:0000259" key="7">
    <source>
        <dbReference type="Pfam" id="PF01694"/>
    </source>
</evidence>
<dbReference type="GO" id="GO:0004252">
    <property type="term" value="F:serine-type endopeptidase activity"/>
    <property type="evidence" value="ECO:0007669"/>
    <property type="project" value="InterPro"/>
</dbReference>
<accession>A0A0R3SID4</accession>
<dbReference type="InterPro" id="IPR022764">
    <property type="entry name" value="Peptidase_S54_rhomboid_dom"/>
</dbReference>
<organism evidence="10">
    <name type="scientific">Hymenolepis diminuta</name>
    <name type="common">Rat tapeworm</name>
    <dbReference type="NCBI Taxonomy" id="6216"/>
    <lineage>
        <taxon>Eukaryota</taxon>
        <taxon>Metazoa</taxon>
        <taxon>Spiralia</taxon>
        <taxon>Lophotrochozoa</taxon>
        <taxon>Platyhelminthes</taxon>
        <taxon>Cestoda</taxon>
        <taxon>Eucestoda</taxon>
        <taxon>Cyclophyllidea</taxon>
        <taxon>Hymenolepididae</taxon>
        <taxon>Hymenolepis</taxon>
    </lineage>
</organism>
<feature type="transmembrane region" description="Helical" evidence="6">
    <location>
        <begin position="288"/>
        <end position="309"/>
    </location>
</feature>
<keyword evidence="3 6" id="KW-0812">Transmembrane</keyword>
<evidence type="ECO:0000256" key="5">
    <source>
        <dbReference type="ARBA" id="ARBA00023136"/>
    </source>
</evidence>
<keyword evidence="4 6" id="KW-1133">Transmembrane helix</keyword>